<sequence>MNITRYHLPDINESVDRYAILEALSKQPFAEIEESFEMASAGFTLYDDMLRTDFTMEEIFPAGHDFLRFGLRIDQRKINGKVFKKRFEERLRKDREDWEKANAVQKNLFDSQDKPQKYYISKDRKSEIRDQVKLEIAARTLPEPELANVIINMKTGEALLFSTKAVFRKSAPVMFGYFTSERAIEVGPPELLQSIGYELPEAPVGSAFLTWLWSYVERREDAFLELHGDDVAVSFVGSVKLEQSEDGKTESLTAAGPLDKIEEIEIALDKGRQIVQATLEFKLPDGEKYLLTVKSGDFTYALQTPKLDRSDKEDPNGLFFEGLYLVKNGLSYFDELFARYLAQAEIRYVGGKLTSWHDPLLISLREFRDSWKGSGVEKVTMSYGGKEAVLYERESAGAEA</sequence>
<dbReference type="AlphaFoldDB" id="M5Q1I5"/>
<evidence type="ECO:0000313" key="2">
    <source>
        <dbReference type="Proteomes" id="UP000011922"/>
    </source>
</evidence>
<organism evidence="1 2">
    <name type="scientific">Desulfocurvibacter africanus PCS</name>
    <dbReference type="NCBI Taxonomy" id="1262666"/>
    <lineage>
        <taxon>Bacteria</taxon>
        <taxon>Pseudomonadati</taxon>
        <taxon>Thermodesulfobacteriota</taxon>
        <taxon>Desulfovibrionia</taxon>
        <taxon>Desulfovibrionales</taxon>
        <taxon>Desulfovibrionaceae</taxon>
        <taxon>Desulfocurvibacter</taxon>
    </lineage>
</organism>
<gene>
    <name evidence="1" type="ORF">PCS_02595</name>
</gene>
<evidence type="ECO:0000313" key="1">
    <source>
        <dbReference type="EMBL" id="EMG36583.1"/>
    </source>
</evidence>
<evidence type="ECO:0008006" key="3">
    <source>
        <dbReference type="Google" id="ProtNLM"/>
    </source>
</evidence>
<proteinExistence type="predicted"/>
<accession>M5Q1I5</accession>
<dbReference type="PATRIC" id="fig|1262666.3.peg.2635"/>
<protein>
    <recommendedName>
        <fullName evidence="3">Recombination-associated protein RdgC</fullName>
    </recommendedName>
</protein>
<dbReference type="Proteomes" id="UP000011922">
    <property type="component" value="Unassembled WGS sequence"/>
</dbReference>
<reference evidence="1 2" key="1">
    <citation type="journal article" date="2013" name="Genome Announc.">
        <title>Draft Genome Sequence for Desulfovibrio africanus Strain PCS.</title>
        <authorList>
            <person name="Brown S.D."/>
            <person name="Utturkar S.M."/>
            <person name="Arkin A.P."/>
            <person name="Deutschbauer A.M."/>
            <person name="Elias D.A."/>
            <person name="Hazen T.C."/>
            <person name="Chakraborty R."/>
        </authorList>
    </citation>
    <scope>NUCLEOTIDE SEQUENCE [LARGE SCALE GENOMIC DNA]</scope>
    <source>
        <strain evidence="1 2">PCS</strain>
    </source>
</reference>
<comment type="caution">
    <text evidence="1">The sequence shown here is derived from an EMBL/GenBank/DDBJ whole genome shotgun (WGS) entry which is preliminary data.</text>
</comment>
<name>M5Q1I5_DESAF</name>
<dbReference type="EMBL" id="AOSV01000029">
    <property type="protein sequence ID" value="EMG36583.1"/>
    <property type="molecule type" value="Genomic_DNA"/>
</dbReference>
<dbReference type="RefSeq" id="WP_005987848.1">
    <property type="nucleotide sequence ID" value="NZ_AOSV01000029.1"/>
</dbReference>